<sequence>MQCLSSKQVSQNGLRQAAAAGKQRSVTVRAVDNSGLLKKPELQRPASPPKKLFDDAAEPAAAQPAAPSAAQAAADPSTTGQVTVEWQRMRAKEMRKYFQDQQLESAVQKAQLFGWTPANEIGNGRWVMFGVFVGLLTEYATGVSFPDQIALLLSYLGIVDVE</sequence>
<gene>
    <name evidence="2" type="ORF">OEZ85_004083</name>
</gene>
<dbReference type="SUPFAM" id="SSF103511">
    <property type="entry name" value="Chlorophyll a-b binding protein"/>
    <property type="match status" value="1"/>
</dbReference>
<reference evidence="2 3" key="1">
    <citation type="submission" date="2023-05" db="EMBL/GenBank/DDBJ databases">
        <title>A 100% complete, gapless, phased diploid assembly of the Scenedesmus obliquus UTEX 3031 genome.</title>
        <authorList>
            <person name="Biondi T.C."/>
            <person name="Hanschen E.R."/>
            <person name="Kwon T."/>
            <person name="Eng W."/>
            <person name="Kruse C.P.S."/>
            <person name="Koehler S.I."/>
            <person name="Kunde Y."/>
            <person name="Gleasner C.D."/>
            <person name="You Mak K.T."/>
            <person name="Polle J."/>
            <person name="Hovde B.T."/>
            <person name="Starkenburg S.R."/>
        </authorList>
    </citation>
    <scope>NUCLEOTIDE SEQUENCE [LARGE SCALE GENOMIC DNA]</scope>
    <source>
        <strain evidence="2 3">DOE0152z</strain>
    </source>
</reference>
<dbReference type="EMBL" id="CP126217">
    <property type="protein sequence ID" value="WIA19471.1"/>
    <property type="molecule type" value="Genomic_DNA"/>
</dbReference>
<feature type="compositionally biased region" description="Low complexity" evidence="1">
    <location>
        <begin position="58"/>
        <end position="77"/>
    </location>
</feature>
<dbReference type="InterPro" id="IPR053091">
    <property type="entry name" value="PSII_Assembly/Photoprotect-Rel"/>
</dbReference>
<evidence type="ECO:0000313" key="2">
    <source>
        <dbReference type="EMBL" id="WIA19471.1"/>
    </source>
</evidence>
<protein>
    <submittedName>
        <fullName evidence="2">Uncharacterized protein</fullName>
    </submittedName>
</protein>
<proteinExistence type="predicted"/>
<name>A0ABY8UH37_TETOB</name>
<keyword evidence="3" id="KW-1185">Reference proteome</keyword>
<accession>A0ABY8UH37</accession>
<dbReference type="Proteomes" id="UP001244341">
    <property type="component" value="Chromosome 10b"/>
</dbReference>
<organism evidence="2 3">
    <name type="scientific">Tetradesmus obliquus</name>
    <name type="common">Green alga</name>
    <name type="synonym">Acutodesmus obliquus</name>
    <dbReference type="NCBI Taxonomy" id="3088"/>
    <lineage>
        <taxon>Eukaryota</taxon>
        <taxon>Viridiplantae</taxon>
        <taxon>Chlorophyta</taxon>
        <taxon>core chlorophytes</taxon>
        <taxon>Chlorophyceae</taxon>
        <taxon>CS clade</taxon>
        <taxon>Sphaeropleales</taxon>
        <taxon>Scenedesmaceae</taxon>
        <taxon>Tetradesmus</taxon>
    </lineage>
</organism>
<feature type="compositionally biased region" description="Polar residues" evidence="1">
    <location>
        <begin position="1"/>
        <end position="14"/>
    </location>
</feature>
<evidence type="ECO:0000256" key="1">
    <source>
        <dbReference type="SAM" id="MobiDB-lite"/>
    </source>
</evidence>
<evidence type="ECO:0000313" key="3">
    <source>
        <dbReference type="Proteomes" id="UP001244341"/>
    </source>
</evidence>
<feature type="region of interest" description="Disordered" evidence="1">
    <location>
        <begin position="1"/>
        <end position="84"/>
    </location>
</feature>
<dbReference type="PANTHER" id="PTHR37752">
    <property type="entry name" value="OS02G0610700 PROTEIN"/>
    <property type="match status" value="1"/>
</dbReference>
<dbReference type="PANTHER" id="PTHR37752:SF1">
    <property type="entry name" value="OS02G0610700 PROTEIN"/>
    <property type="match status" value="1"/>
</dbReference>